<feature type="compositionally biased region" description="Low complexity" evidence="1">
    <location>
        <begin position="15"/>
        <end position="30"/>
    </location>
</feature>
<keyword evidence="3" id="KW-1185">Reference proteome</keyword>
<evidence type="ECO:0000313" key="3">
    <source>
        <dbReference type="Proteomes" id="UP001301958"/>
    </source>
</evidence>
<organism evidence="2 3">
    <name type="scientific">Podospora fimiseda</name>
    <dbReference type="NCBI Taxonomy" id="252190"/>
    <lineage>
        <taxon>Eukaryota</taxon>
        <taxon>Fungi</taxon>
        <taxon>Dikarya</taxon>
        <taxon>Ascomycota</taxon>
        <taxon>Pezizomycotina</taxon>
        <taxon>Sordariomycetes</taxon>
        <taxon>Sordariomycetidae</taxon>
        <taxon>Sordariales</taxon>
        <taxon>Podosporaceae</taxon>
        <taxon>Podospora</taxon>
    </lineage>
</organism>
<dbReference type="Proteomes" id="UP001301958">
    <property type="component" value="Unassembled WGS sequence"/>
</dbReference>
<reference evidence="2" key="1">
    <citation type="journal article" date="2023" name="Mol. Phylogenet. Evol.">
        <title>Genome-scale phylogeny and comparative genomics of the fungal order Sordariales.</title>
        <authorList>
            <person name="Hensen N."/>
            <person name="Bonometti L."/>
            <person name="Westerberg I."/>
            <person name="Brannstrom I.O."/>
            <person name="Guillou S."/>
            <person name="Cros-Aarteil S."/>
            <person name="Calhoun S."/>
            <person name="Haridas S."/>
            <person name="Kuo A."/>
            <person name="Mondo S."/>
            <person name="Pangilinan J."/>
            <person name="Riley R."/>
            <person name="LaButti K."/>
            <person name="Andreopoulos B."/>
            <person name="Lipzen A."/>
            <person name="Chen C."/>
            <person name="Yan M."/>
            <person name="Daum C."/>
            <person name="Ng V."/>
            <person name="Clum A."/>
            <person name="Steindorff A."/>
            <person name="Ohm R.A."/>
            <person name="Martin F."/>
            <person name="Silar P."/>
            <person name="Natvig D.O."/>
            <person name="Lalanne C."/>
            <person name="Gautier V."/>
            <person name="Ament-Velasquez S.L."/>
            <person name="Kruys A."/>
            <person name="Hutchinson M.I."/>
            <person name="Powell A.J."/>
            <person name="Barry K."/>
            <person name="Miller A.N."/>
            <person name="Grigoriev I.V."/>
            <person name="Debuchy R."/>
            <person name="Gladieux P."/>
            <person name="Hiltunen Thoren M."/>
            <person name="Johannesson H."/>
        </authorList>
    </citation>
    <scope>NUCLEOTIDE SEQUENCE</scope>
    <source>
        <strain evidence="2">CBS 990.96</strain>
    </source>
</reference>
<evidence type="ECO:0000256" key="1">
    <source>
        <dbReference type="SAM" id="MobiDB-lite"/>
    </source>
</evidence>
<dbReference type="EMBL" id="MU865589">
    <property type="protein sequence ID" value="KAK4221072.1"/>
    <property type="molecule type" value="Genomic_DNA"/>
</dbReference>
<reference evidence="2" key="2">
    <citation type="submission" date="2023-05" db="EMBL/GenBank/DDBJ databases">
        <authorList>
            <consortium name="Lawrence Berkeley National Laboratory"/>
            <person name="Steindorff A."/>
            <person name="Hensen N."/>
            <person name="Bonometti L."/>
            <person name="Westerberg I."/>
            <person name="Brannstrom I.O."/>
            <person name="Guillou S."/>
            <person name="Cros-Aarteil S."/>
            <person name="Calhoun S."/>
            <person name="Haridas S."/>
            <person name="Kuo A."/>
            <person name="Mondo S."/>
            <person name="Pangilinan J."/>
            <person name="Riley R."/>
            <person name="Labutti K."/>
            <person name="Andreopoulos B."/>
            <person name="Lipzen A."/>
            <person name="Chen C."/>
            <person name="Yanf M."/>
            <person name="Daum C."/>
            <person name="Ng V."/>
            <person name="Clum A."/>
            <person name="Ohm R."/>
            <person name="Martin F."/>
            <person name="Silar P."/>
            <person name="Natvig D."/>
            <person name="Lalanne C."/>
            <person name="Gautier V."/>
            <person name="Ament-Velasquez S.L."/>
            <person name="Kruys A."/>
            <person name="Hutchinson M.I."/>
            <person name="Powell A.J."/>
            <person name="Barry K."/>
            <person name="Miller A.N."/>
            <person name="Grigoriev I.V."/>
            <person name="Debuchy R."/>
            <person name="Gladieux P."/>
            <person name="Thoren M.H."/>
            <person name="Johannesson H."/>
        </authorList>
    </citation>
    <scope>NUCLEOTIDE SEQUENCE</scope>
    <source>
        <strain evidence="2">CBS 990.96</strain>
    </source>
</reference>
<gene>
    <name evidence="2" type="ORF">QBC38DRAFT_461868</name>
</gene>
<comment type="caution">
    <text evidence="2">The sequence shown here is derived from an EMBL/GenBank/DDBJ whole genome shotgun (WGS) entry which is preliminary data.</text>
</comment>
<dbReference type="AlphaFoldDB" id="A0AAN6YQQ8"/>
<protein>
    <submittedName>
        <fullName evidence="2">Uncharacterized protein</fullName>
    </submittedName>
</protein>
<accession>A0AAN6YQQ8</accession>
<feature type="compositionally biased region" description="Pro residues" evidence="1">
    <location>
        <begin position="1"/>
        <end position="10"/>
    </location>
</feature>
<evidence type="ECO:0000313" key="2">
    <source>
        <dbReference type="EMBL" id="KAK4221072.1"/>
    </source>
</evidence>
<name>A0AAN6YQQ8_9PEZI</name>
<sequence>MVMQHLPPPYTENRQSSPSDQPQDDSSTTDAEISLSEQDQDARMRNLLARIDRTPSKALKEVNDAINQSWEPWRAEQRWLLEQEMLQREQREHRIKHSRCPLIRRWLEDYSPCHPKLRSILLTTRLHHMERVNEWKAKREREIDFGCYMLQRNLILNGIVGDGGSENTNIKIWQLGAAKKLLDAPKLIWVRPRKRRFSLR</sequence>
<proteinExistence type="predicted"/>
<feature type="region of interest" description="Disordered" evidence="1">
    <location>
        <begin position="1"/>
        <end position="40"/>
    </location>
</feature>